<dbReference type="STRING" id="1245528.M3J8H5"/>
<evidence type="ECO:0000256" key="2">
    <source>
        <dbReference type="ARBA" id="ARBA00004687"/>
    </source>
</evidence>
<dbReference type="Proteomes" id="UP000011777">
    <property type="component" value="Unassembled WGS sequence"/>
</dbReference>
<evidence type="ECO:0000256" key="11">
    <source>
        <dbReference type="SAM" id="Phobius"/>
    </source>
</evidence>
<keyword evidence="9 11" id="KW-0472">Membrane</keyword>
<comment type="subcellular location">
    <subcellularLocation>
        <location evidence="1">Endoplasmic reticulum membrane</location>
        <topology evidence="1">Multi-pass membrane protein</topology>
    </subcellularLocation>
</comment>
<evidence type="ECO:0000256" key="7">
    <source>
        <dbReference type="ARBA" id="ARBA00022824"/>
    </source>
</evidence>
<dbReference type="GO" id="GO:0005789">
    <property type="term" value="C:endoplasmic reticulum membrane"/>
    <property type="evidence" value="ECO:0007669"/>
    <property type="project" value="UniProtKB-SubCell"/>
</dbReference>
<organism evidence="12 13">
    <name type="scientific">Candida maltosa (strain Xu316)</name>
    <name type="common">Yeast</name>
    <dbReference type="NCBI Taxonomy" id="1245528"/>
    <lineage>
        <taxon>Eukaryota</taxon>
        <taxon>Fungi</taxon>
        <taxon>Dikarya</taxon>
        <taxon>Ascomycota</taxon>
        <taxon>Saccharomycotina</taxon>
        <taxon>Pichiomycetes</taxon>
        <taxon>Debaryomycetaceae</taxon>
        <taxon>Candida/Lodderomyces clade</taxon>
        <taxon>Candida</taxon>
    </lineage>
</organism>
<dbReference type="GO" id="GO:0006506">
    <property type="term" value="P:GPI anchor biosynthetic process"/>
    <property type="evidence" value="ECO:0007669"/>
    <property type="project" value="UniProtKB-UniPathway"/>
</dbReference>
<feature type="compositionally biased region" description="Polar residues" evidence="10">
    <location>
        <begin position="9"/>
        <end position="25"/>
    </location>
</feature>
<dbReference type="HOGENOM" id="CLU_069429_2_0_1"/>
<dbReference type="OMA" id="FNCDFKV"/>
<feature type="region of interest" description="Disordered" evidence="10">
    <location>
        <begin position="1"/>
        <end position="42"/>
    </location>
</feature>
<accession>M3J8H5</accession>
<evidence type="ECO:0000256" key="4">
    <source>
        <dbReference type="ARBA" id="ARBA00020927"/>
    </source>
</evidence>
<comment type="pathway">
    <text evidence="2">Glycolipid biosynthesis; glycosylphosphatidylinositol-anchor biosynthesis.</text>
</comment>
<evidence type="ECO:0000256" key="8">
    <source>
        <dbReference type="ARBA" id="ARBA00022989"/>
    </source>
</evidence>
<evidence type="ECO:0000313" key="12">
    <source>
        <dbReference type="EMBL" id="EMG48408.1"/>
    </source>
</evidence>
<feature type="transmembrane region" description="Helical" evidence="11">
    <location>
        <begin position="51"/>
        <end position="70"/>
    </location>
</feature>
<dbReference type="AlphaFoldDB" id="M3J8H5"/>
<feature type="transmembrane region" description="Helical" evidence="11">
    <location>
        <begin position="82"/>
        <end position="101"/>
    </location>
</feature>
<evidence type="ECO:0000256" key="10">
    <source>
        <dbReference type="SAM" id="MobiDB-lite"/>
    </source>
</evidence>
<name>M3J8H5_CANMX</name>
<keyword evidence="7" id="KW-0256">Endoplasmic reticulum</keyword>
<gene>
    <name evidence="12" type="ORF">G210_1028</name>
</gene>
<evidence type="ECO:0000256" key="5">
    <source>
        <dbReference type="ARBA" id="ARBA00022502"/>
    </source>
</evidence>
<keyword evidence="13" id="KW-1185">Reference proteome</keyword>
<protein>
    <recommendedName>
        <fullName evidence="4">Glycosylphosphatidylinositol anchor biosynthesis protein 11</fullName>
    </recommendedName>
</protein>
<keyword evidence="5" id="KW-0337">GPI-anchor biosynthesis</keyword>
<comment type="similarity">
    <text evidence="3">Belongs to the PIGF family.</text>
</comment>
<reference evidence="12 13" key="1">
    <citation type="submission" date="2013-02" db="EMBL/GenBank/DDBJ databases">
        <title>Genome sequence of Candida maltosa Xu316, a potential industrial strain for xylitol and ethanol production.</title>
        <authorList>
            <person name="Yu J."/>
            <person name="Wang Q."/>
            <person name="Geng X."/>
            <person name="Bao W."/>
            <person name="He P."/>
            <person name="Cai J."/>
        </authorList>
    </citation>
    <scope>NUCLEOTIDE SEQUENCE [LARGE SCALE GENOMIC DNA]</scope>
    <source>
        <strain evidence="13">Xu316</strain>
    </source>
</reference>
<feature type="transmembrane region" description="Helical" evidence="11">
    <location>
        <begin position="113"/>
        <end position="136"/>
    </location>
</feature>
<feature type="transmembrane region" description="Helical" evidence="11">
    <location>
        <begin position="189"/>
        <end position="210"/>
    </location>
</feature>
<proteinExistence type="inferred from homology"/>
<dbReference type="eggNOG" id="KOG3144">
    <property type="taxonomic scope" value="Eukaryota"/>
</dbReference>
<dbReference type="Pfam" id="PF06699">
    <property type="entry name" value="PIG-F"/>
    <property type="match status" value="1"/>
</dbReference>
<dbReference type="OrthoDB" id="17366at2759"/>
<keyword evidence="6 11" id="KW-0812">Transmembrane</keyword>
<sequence length="246" mass="27472">MASRKSIKKTVSFQQDVSNTSNGSHSEQDSKQSVKQNTSHGGSVPQIKNHFIVIPFHNILILFGMFYMGLTDDVEGIMFKSFTTAIPIQIIYNYIIYTNLVSKKSSKNVNVPLLIISSILVSVILAVPLFIAIVLMGAPVYKYSLKTLYLSLHLSLLIFSPLLVLYNLDLNQFKKLFDEENLYRTIFHHPVLSSVLLTLAGCWLGVIPIPLDWDRPWQQWPITLLVGGYLGSVVGGGLSLVVNFIS</sequence>
<dbReference type="EMBL" id="AOGT01001125">
    <property type="protein sequence ID" value="EMG48408.1"/>
    <property type="molecule type" value="Genomic_DNA"/>
</dbReference>
<comment type="caution">
    <text evidence="12">The sequence shown here is derived from an EMBL/GenBank/DDBJ whole genome shotgun (WGS) entry which is preliminary data.</text>
</comment>
<evidence type="ECO:0000256" key="6">
    <source>
        <dbReference type="ARBA" id="ARBA00022692"/>
    </source>
</evidence>
<evidence type="ECO:0000256" key="1">
    <source>
        <dbReference type="ARBA" id="ARBA00004477"/>
    </source>
</evidence>
<feature type="transmembrane region" description="Helical" evidence="11">
    <location>
        <begin position="148"/>
        <end position="168"/>
    </location>
</feature>
<dbReference type="UniPathway" id="UPA00196"/>
<evidence type="ECO:0000256" key="9">
    <source>
        <dbReference type="ARBA" id="ARBA00023136"/>
    </source>
</evidence>
<evidence type="ECO:0000313" key="13">
    <source>
        <dbReference type="Proteomes" id="UP000011777"/>
    </source>
</evidence>
<keyword evidence="8 11" id="KW-1133">Transmembrane helix</keyword>
<feature type="transmembrane region" description="Helical" evidence="11">
    <location>
        <begin position="222"/>
        <end position="245"/>
    </location>
</feature>
<dbReference type="InterPro" id="IPR009580">
    <property type="entry name" value="GPI_biosynthesis_protein_Pig-F"/>
</dbReference>
<evidence type="ECO:0000256" key="3">
    <source>
        <dbReference type="ARBA" id="ARBA00007978"/>
    </source>
</evidence>